<evidence type="ECO:0000313" key="1">
    <source>
        <dbReference type="EMBL" id="GJN09765.1"/>
    </source>
</evidence>
<keyword evidence="2" id="KW-1185">Reference proteome</keyword>
<gene>
    <name evidence="1" type="primary">ga27799</name>
    <name evidence="1" type="ORF">PR202_ga27799</name>
</gene>
<sequence length="60" mass="6532">MLVVMRAWLLWKHRNACVFDGISPSLEVLFHTFKDEHHLGCLAGAQSLSSLSSGHAVGLG</sequence>
<accession>A0AAV5DHU5</accession>
<name>A0AAV5DHU5_ELECO</name>
<reference evidence="1" key="1">
    <citation type="journal article" date="2018" name="DNA Res.">
        <title>Multiple hybrid de novo genome assembly of finger millet, an orphan allotetraploid crop.</title>
        <authorList>
            <person name="Hatakeyama M."/>
            <person name="Aluri S."/>
            <person name="Balachadran M.T."/>
            <person name="Sivarajan S.R."/>
            <person name="Patrignani A."/>
            <person name="Gruter S."/>
            <person name="Poveda L."/>
            <person name="Shimizu-Inatsugi R."/>
            <person name="Baeten J."/>
            <person name="Francoijs K.J."/>
            <person name="Nataraja K.N."/>
            <person name="Reddy Y.A.N."/>
            <person name="Phadnis S."/>
            <person name="Ravikumar R.L."/>
            <person name="Schlapbach R."/>
            <person name="Sreeman S.M."/>
            <person name="Shimizu K.K."/>
        </authorList>
    </citation>
    <scope>NUCLEOTIDE SEQUENCE</scope>
</reference>
<comment type="caution">
    <text evidence="1">The sequence shown here is derived from an EMBL/GenBank/DDBJ whole genome shotgun (WGS) entry which is preliminary data.</text>
</comment>
<dbReference type="AlphaFoldDB" id="A0AAV5DHU5"/>
<proteinExistence type="predicted"/>
<organism evidence="1 2">
    <name type="scientific">Eleusine coracana subsp. coracana</name>
    <dbReference type="NCBI Taxonomy" id="191504"/>
    <lineage>
        <taxon>Eukaryota</taxon>
        <taxon>Viridiplantae</taxon>
        <taxon>Streptophyta</taxon>
        <taxon>Embryophyta</taxon>
        <taxon>Tracheophyta</taxon>
        <taxon>Spermatophyta</taxon>
        <taxon>Magnoliopsida</taxon>
        <taxon>Liliopsida</taxon>
        <taxon>Poales</taxon>
        <taxon>Poaceae</taxon>
        <taxon>PACMAD clade</taxon>
        <taxon>Chloridoideae</taxon>
        <taxon>Cynodonteae</taxon>
        <taxon>Eleusininae</taxon>
        <taxon>Eleusine</taxon>
    </lineage>
</organism>
<reference evidence="1" key="2">
    <citation type="submission" date="2021-12" db="EMBL/GenBank/DDBJ databases">
        <title>Resequencing data analysis of finger millet.</title>
        <authorList>
            <person name="Hatakeyama M."/>
            <person name="Aluri S."/>
            <person name="Balachadran M.T."/>
            <person name="Sivarajan S.R."/>
            <person name="Poveda L."/>
            <person name="Shimizu-Inatsugi R."/>
            <person name="Schlapbach R."/>
            <person name="Sreeman S.M."/>
            <person name="Shimizu K.K."/>
        </authorList>
    </citation>
    <scope>NUCLEOTIDE SEQUENCE</scope>
</reference>
<protein>
    <submittedName>
        <fullName evidence="1">Uncharacterized protein</fullName>
    </submittedName>
</protein>
<dbReference type="EMBL" id="BQKI01000016">
    <property type="protein sequence ID" value="GJN09765.1"/>
    <property type="molecule type" value="Genomic_DNA"/>
</dbReference>
<dbReference type="Proteomes" id="UP001054889">
    <property type="component" value="Unassembled WGS sequence"/>
</dbReference>
<evidence type="ECO:0000313" key="2">
    <source>
        <dbReference type="Proteomes" id="UP001054889"/>
    </source>
</evidence>